<evidence type="ECO:0000313" key="3">
    <source>
        <dbReference type="Proteomes" id="UP001152876"/>
    </source>
</evidence>
<dbReference type="OrthoDB" id="9846436at2"/>
<dbReference type="AlphaFoldDB" id="A0A9X4NQG5"/>
<sequence>MARFNRFSKLGLVVGLVLAQVAAYAAFDTQGNTVPAQSSGLRLLVQPDKKAGGSTLAMLPASPMCTYLGKRCEGGDGSACKAYFANC</sequence>
<protein>
    <submittedName>
        <fullName evidence="2">Uncharacterized protein</fullName>
    </submittedName>
</protein>
<name>A0A9X4NQG5_9BURK</name>
<gene>
    <name evidence="2" type="ORF">H010_02607</name>
</gene>
<dbReference type="Proteomes" id="UP001152876">
    <property type="component" value="Unassembled WGS sequence"/>
</dbReference>
<evidence type="ECO:0000313" key="2">
    <source>
        <dbReference type="EMBL" id="MDG5974124.1"/>
    </source>
</evidence>
<accession>A0A9X4NQG5</accession>
<proteinExistence type="predicted"/>
<dbReference type="RefSeq" id="WP_068170545.1">
    <property type="nucleotide sequence ID" value="NZ_AOGK01000002.1"/>
</dbReference>
<dbReference type="EMBL" id="AOGK01000002">
    <property type="protein sequence ID" value="MDG5974124.1"/>
    <property type="molecule type" value="Genomic_DNA"/>
</dbReference>
<reference evidence="2" key="1">
    <citation type="submission" date="2013-01" db="EMBL/GenBank/DDBJ databases">
        <title>Genome draft of Hydrogenophaga taeniospiralis 2K1.</title>
        <authorList>
            <person name="Gomila M."/>
            <person name="Lalucat J."/>
        </authorList>
    </citation>
    <scope>NUCLEOTIDE SEQUENCE</scope>
    <source>
        <strain evidence="2">CCUG 15921</strain>
    </source>
</reference>
<evidence type="ECO:0000256" key="1">
    <source>
        <dbReference type="SAM" id="SignalP"/>
    </source>
</evidence>
<keyword evidence="1" id="KW-0732">Signal</keyword>
<feature type="chain" id="PRO_5040954243" evidence="1">
    <location>
        <begin position="26"/>
        <end position="87"/>
    </location>
</feature>
<comment type="caution">
    <text evidence="2">The sequence shown here is derived from an EMBL/GenBank/DDBJ whole genome shotgun (WGS) entry which is preliminary data.</text>
</comment>
<keyword evidence="3" id="KW-1185">Reference proteome</keyword>
<feature type="signal peptide" evidence="1">
    <location>
        <begin position="1"/>
        <end position="25"/>
    </location>
</feature>
<organism evidence="2 3">
    <name type="scientific">Hydrogenophaga taeniospiralis CCUG 15921</name>
    <dbReference type="NCBI Taxonomy" id="1281780"/>
    <lineage>
        <taxon>Bacteria</taxon>
        <taxon>Pseudomonadati</taxon>
        <taxon>Pseudomonadota</taxon>
        <taxon>Betaproteobacteria</taxon>
        <taxon>Burkholderiales</taxon>
        <taxon>Comamonadaceae</taxon>
        <taxon>Hydrogenophaga</taxon>
    </lineage>
</organism>